<feature type="transmembrane region" description="Helical" evidence="3">
    <location>
        <begin position="96"/>
        <end position="116"/>
    </location>
</feature>
<comment type="caution">
    <text evidence="5">The sequence shown here is derived from an EMBL/GenBank/DDBJ whole genome shotgun (WGS) entry which is preliminary data.</text>
</comment>
<evidence type="ECO:0000313" key="6">
    <source>
        <dbReference type="Proteomes" id="UP000325122"/>
    </source>
</evidence>
<proteinExistence type="inferred from homology"/>
<organism evidence="5 6">
    <name type="scientific">Alkalicaulis satelles</name>
    <dbReference type="NCBI Taxonomy" id="2609175"/>
    <lineage>
        <taxon>Bacteria</taxon>
        <taxon>Pseudomonadati</taxon>
        <taxon>Pseudomonadota</taxon>
        <taxon>Alphaproteobacteria</taxon>
        <taxon>Maricaulales</taxon>
        <taxon>Maricaulaceae</taxon>
        <taxon>Alkalicaulis</taxon>
    </lineage>
</organism>
<name>A0A5M6ZQX5_9PROT</name>
<feature type="compositionally biased region" description="Low complexity" evidence="2">
    <location>
        <begin position="645"/>
        <end position="655"/>
    </location>
</feature>
<dbReference type="InterPro" id="IPR051203">
    <property type="entry name" value="Polysaccharide_Synthase-Rel"/>
</dbReference>
<evidence type="ECO:0000256" key="2">
    <source>
        <dbReference type="SAM" id="MobiDB-lite"/>
    </source>
</evidence>
<dbReference type="EMBL" id="VWOJ01000001">
    <property type="protein sequence ID" value="KAA5804681.1"/>
    <property type="molecule type" value="Genomic_DNA"/>
</dbReference>
<feature type="transmembrane region" description="Helical" evidence="3">
    <location>
        <begin position="128"/>
        <end position="149"/>
    </location>
</feature>
<keyword evidence="3" id="KW-0812">Transmembrane</keyword>
<dbReference type="Pfam" id="PF02719">
    <property type="entry name" value="Polysacc_synt_2"/>
    <property type="match status" value="1"/>
</dbReference>
<accession>A0A5M6ZQX5</accession>
<dbReference type="InterPro" id="IPR003869">
    <property type="entry name" value="Polysac_CapD-like"/>
</dbReference>
<dbReference type="RefSeq" id="WP_150021712.1">
    <property type="nucleotide sequence ID" value="NZ_VWOJ01000001.1"/>
</dbReference>
<gene>
    <name evidence="5" type="ORF">F1654_01360</name>
</gene>
<dbReference type="Gene3D" id="3.40.50.720">
    <property type="entry name" value="NAD(P)-binding Rossmann-like Domain"/>
    <property type="match status" value="2"/>
</dbReference>
<dbReference type="InterPro" id="IPR036291">
    <property type="entry name" value="NAD(P)-bd_dom_sf"/>
</dbReference>
<dbReference type="Proteomes" id="UP000325122">
    <property type="component" value="Unassembled WGS sequence"/>
</dbReference>
<evidence type="ECO:0000259" key="4">
    <source>
        <dbReference type="Pfam" id="PF02719"/>
    </source>
</evidence>
<feature type="transmembrane region" description="Helical" evidence="3">
    <location>
        <begin position="64"/>
        <end position="84"/>
    </location>
</feature>
<feature type="region of interest" description="Disordered" evidence="2">
    <location>
        <begin position="627"/>
        <end position="662"/>
    </location>
</feature>
<dbReference type="SUPFAM" id="SSF51735">
    <property type="entry name" value="NAD(P)-binding Rossmann-fold domains"/>
    <property type="match status" value="2"/>
</dbReference>
<sequence length="662" mass="69981">MKRLKTSLSAGALAQSAFARLIALRASHKRTLKVLFDAASLAAAFVLAMALYSQSLAFASDWQVWGVLALVIATALIMFMQGGLYASLGVDRDVDILRVSGLGALVSALLLLLLSATGPVDLPLGAAVIYLSLAVCLTGGVRVAVRALFCDHQVRAKERVLIYGAGDAGRQLLAALRERGEHAPVGFLDDDPLLHGARIGGLEVFDPADIGHAAGLVRADAVFLALPSASRARRKGILDQLERYDLRIQTVPDIHDILSGRAAVSQISEVTAEDLLGRDPIAPDPELMGATIRGLTVMVTGAGGSIGSELCRQILSQAPARIVLLDQSEYGLYEIERALKARKAECEIIAKLGSVGDDARVATLLERYRVNTIFHCAAYKHVPLVEDNVIAAVRNNTLGTLALARQAVAAGVSAFILVSTDKAVRPASVMGATKRLAELICHALAASQTTTRFTVVRFGNVLDSSGSVMPLFRQQVGQGGPVTVTHPDVTRYFMTMSEAAQLVIQAGALSNGNGVYVLDMGEPVRVVDLAFRMVRLAGQRPFLKGSMAPGDIEIRFTGLRAGEKLHEELLIGEAAEPTRHPRILSETAIAPELSDMEALINRIAAACEAGDAPGVVALMSEPEIGYDPDALSGPGVVKLDPRPGARPAPASASPAQDNRPAQ</sequence>
<comment type="similarity">
    <text evidence="1">Belongs to the polysaccharide synthase family.</text>
</comment>
<dbReference type="PANTHER" id="PTHR43318">
    <property type="entry name" value="UDP-N-ACETYLGLUCOSAMINE 4,6-DEHYDRATASE"/>
    <property type="match status" value="1"/>
</dbReference>
<evidence type="ECO:0000313" key="5">
    <source>
        <dbReference type="EMBL" id="KAA5804681.1"/>
    </source>
</evidence>
<feature type="domain" description="Polysaccharide biosynthesis protein CapD-like" evidence="4">
    <location>
        <begin position="297"/>
        <end position="584"/>
    </location>
</feature>
<feature type="transmembrane region" description="Helical" evidence="3">
    <location>
        <begin position="35"/>
        <end position="52"/>
    </location>
</feature>
<dbReference type="CDD" id="cd05237">
    <property type="entry name" value="UDP_invert_4-6DH_SDR_e"/>
    <property type="match status" value="1"/>
</dbReference>
<protein>
    <submittedName>
        <fullName evidence="5">Polysaccharide biosynthesis protein</fullName>
    </submittedName>
</protein>
<keyword evidence="3" id="KW-0472">Membrane</keyword>
<keyword evidence="3" id="KW-1133">Transmembrane helix</keyword>
<evidence type="ECO:0000256" key="1">
    <source>
        <dbReference type="ARBA" id="ARBA00007430"/>
    </source>
</evidence>
<dbReference type="AlphaFoldDB" id="A0A5M6ZQX5"/>
<reference evidence="5 6" key="1">
    <citation type="submission" date="2019-09" db="EMBL/GenBank/DDBJ databases">
        <authorList>
            <person name="Kevbrin V."/>
            <person name="Grouzdev D.S."/>
        </authorList>
    </citation>
    <scope>NUCLEOTIDE SEQUENCE [LARGE SCALE GENOMIC DNA]</scope>
    <source>
        <strain evidence="5 6">G-192</strain>
    </source>
</reference>
<keyword evidence="6" id="KW-1185">Reference proteome</keyword>
<evidence type="ECO:0000256" key="3">
    <source>
        <dbReference type="SAM" id="Phobius"/>
    </source>
</evidence>
<dbReference type="PANTHER" id="PTHR43318:SF1">
    <property type="entry name" value="POLYSACCHARIDE BIOSYNTHESIS PROTEIN EPSC-RELATED"/>
    <property type="match status" value="1"/>
</dbReference>